<feature type="compositionally biased region" description="Pro residues" evidence="2">
    <location>
        <begin position="222"/>
        <end position="235"/>
    </location>
</feature>
<evidence type="ECO:0000259" key="3">
    <source>
        <dbReference type="Pfam" id="PF10058"/>
    </source>
</evidence>
<organism evidence="4 5">
    <name type="scientific">Aspergillus glaucus CBS 516.65</name>
    <dbReference type="NCBI Taxonomy" id="1160497"/>
    <lineage>
        <taxon>Eukaryota</taxon>
        <taxon>Fungi</taxon>
        <taxon>Dikarya</taxon>
        <taxon>Ascomycota</taxon>
        <taxon>Pezizomycotina</taxon>
        <taxon>Eurotiomycetes</taxon>
        <taxon>Eurotiomycetidae</taxon>
        <taxon>Eurotiales</taxon>
        <taxon>Aspergillaceae</taxon>
        <taxon>Aspergillus</taxon>
        <taxon>Aspergillus subgen. Aspergillus</taxon>
    </lineage>
</organism>
<comment type="similarity">
    <text evidence="1">Belongs to the lunapark family.</text>
</comment>
<feature type="compositionally biased region" description="Basic and acidic residues" evidence="2">
    <location>
        <begin position="151"/>
        <end position="164"/>
    </location>
</feature>
<keyword evidence="1" id="KW-0479">Metal-binding</keyword>
<dbReference type="Proteomes" id="UP000184300">
    <property type="component" value="Unassembled WGS sequence"/>
</dbReference>
<evidence type="ECO:0000256" key="2">
    <source>
        <dbReference type="SAM" id="MobiDB-lite"/>
    </source>
</evidence>
<feature type="domain" description="Lunapark zinc ribbon" evidence="3">
    <location>
        <begin position="260"/>
        <end position="316"/>
    </location>
</feature>
<feature type="region of interest" description="Disordered" evidence="2">
    <location>
        <begin position="135"/>
        <end position="249"/>
    </location>
</feature>
<dbReference type="PANTHER" id="PTHR22166:SF12">
    <property type="entry name" value="ENDOPLASMIC RETICULUM JUNCTION FORMATION PROTEIN LUNAPARK"/>
    <property type="match status" value="1"/>
</dbReference>
<evidence type="ECO:0000313" key="5">
    <source>
        <dbReference type="Proteomes" id="UP000184300"/>
    </source>
</evidence>
<comment type="function">
    <text evidence="1">Plays a role in determining ER morphology.</text>
</comment>
<dbReference type="GO" id="GO:0071788">
    <property type="term" value="P:endoplasmic reticulum tubular network maintenance"/>
    <property type="evidence" value="ECO:0007669"/>
    <property type="project" value="UniProtKB-UniRule"/>
</dbReference>
<dbReference type="STRING" id="1160497.A0A1L9V9C3"/>
<protein>
    <recommendedName>
        <fullName evidence="1">Endoplasmic reticulum junction formation protein lunapark</fullName>
    </recommendedName>
</protein>
<feature type="compositionally biased region" description="Low complexity" evidence="2">
    <location>
        <begin position="170"/>
        <end position="180"/>
    </location>
</feature>
<feature type="transmembrane region" description="Helical" evidence="1">
    <location>
        <begin position="75"/>
        <end position="95"/>
    </location>
</feature>
<keyword evidence="5" id="KW-1185">Reference proteome</keyword>
<name>A0A1L9V9C3_ASPGL</name>
<dbReference type="GO" id="GO:0098826">
    <property type="term" value="C:endoplasmic reticulum tubular network membrane"/>
    <property type="evidence" value="ECO:0007669"/>
    <property type="project" value="UniProtKB-UniRule"/>
</dbReference>
<feature type="region of interest" description="Disordered" evidence="2">
    <location>
        <begin position="363"/>
        <end position="402"/>
    </location>
</feature>
<evidence type="ECO:0000256" key="1">
    <source>
        <dbReference type="RuleBase" id="RU367073"/>
    </source>
</evidence>
<keyword evidence="1" id="KW-0812">Transmembrane</keyword>
<dbReference type="InterPro" id="IPR019273">
    <property type="entry name" value="Lunapark_Znf"/>
</dbReference>
<keyword evidence="1" id="KW-1133">Transmembrane helix</keyword>
<keyword evidence="1" id="KW-0256">Endoplasmic reticulum</keyword>
<dbReference type="Pfam" id="PF10058">
    <property type="entry name" value="Zn_ribbon_10"/>
    <property type="match status" value="1"/>
</dbReference>
<dbReference type="GO" id="GO:0008270">
    <property type="term" value="F:zinc ion binding"/>
    <property type="evidence" value="ECO:0007669"/>
    <property type="project" value="UniProtKB-KW"/>
</dbReference>
<dbReference type="InterPro" id="IPR040115">
    <property type="entry name" value="Lnp"/>
</dbReference>
<dbReference type="OrthoDB" id="1725934at2759"/>
<dbReference type="VEuPathDB" id="FungiDB:ASPGLDRAFT_134879"/>
<comment type="subcellular location">
    <subcellularLocation>
        <location evidence="1">Endoplasmic reticulum membrane</location>
        <topology evidence="1">Multi-pass membrane protein</topology>
    </subcellularLocation>
</comment>
<accession>A0A1L9V9C3</accession>
<feature type="compositionally biased region" description="Pro residues" evidence="2">
    <location>
        <begin position="204"/>
        <end position="214"/>
    </location>
</feature>
<dbReference type="EMBL" id="KV878911">
    <property type="protein sequence ID" value="OJJ80442.1"/>
    <property type="molecule type" value="Genomic_DNA"/>
</dbReference>
<comment type="domain">
    <text evidence="1">The C4-type zinc finger motif is necessary both for its ER three-way tubular junction localization and formation.</text>
</comment>
<dbReference type="PANTHER" id="PTHR22166">
    <property type="entry name" value="ENDOPLASMIC RETICULUM JUNCTION FORMATION PROTEIN LUNAPARK"/>
    <property type="match status" value="1"/>
</dbReference>
<dbReference type="GO" id="GO:1903373">
    <property type="term" value="P:positive regulation of endoplasmic reticulum tubular network organization"/>
    <property type="evidence" value="ECO:0007669"/>
    <property type="project" value="UniProtKB-UniRule"/>
</dbReference>
<reference evidence="5" key="1">
    <citation type="journal article" date="2017" name="Genome Biol.">
        <title>Comparative genomics reveals high biological diversity and specific adaptations in the industrially and medically important fungal genus Aspergillus.</title>
        <authorList>
            <person name="de Vries R.P."/>
            <person name="Riley R."/>
            <person name="Wiebenga A."/>
            <person name="Aguilar-Osorio G."/>
            <person name="Amillis S."/>
            <person name="Uchima C.A."/>
            <person name="Anderluh G."/>
            <person name="Asadollahi M."/>
            <person name="Askin M."/>
            <person name="Barry K."/>
            <person name="Battaglia E."/>
            <person name="Bayram O."/>
            <person name="Benocci T."/>
            <person name="Braus-Stromeyer S.A."/>
            <person name="Caldana C."/>
            <person name="Canovas D."/>
            <person name="Cerqueira G.C."/>
            <person name="Chen F."/>
            <person name="Chen W."/>
            <person name="Choi C."/>
            <person name="Clum A."/>
            <person name="Dos Santos R.A."/>
            <person name="Damasio A.R."/>
            <person name="Diallinas G."/>
            <person name="Emri T."/>
            <person name="Fekete E."/>
            <person name="Flipphi M."/>
            <person name="Freyberg S."/>
            <person name="Gallo A."/>
            <person name="Gournas C."/>
            <person name="Habgood R."/>
            <person name="Hainaut M."/>
            <person name="Harispe M.L."/>
            <person name="Henrissat B."/>
            <person name="Hilden K.S."/>
            <person name="Hope R."/>
            <person name="Hossain A."/>
            <person name="Karabika E."/>
            <person name="Karaffa L."/>
            <person name="Karanyi Z."/>
            <person name="Krasevec N."/>
            <person name="Kuo A."/>
            <person name="Kusch H."/>
            <person name="LaButti K."/>
            <person name="Lagendijk E.L."/>
            <person name="Lapidus A."/>
            <person name="Levasseur A."/>
            <person name="Lindquist E."/>
            <person name="Lipzen A."/>
            <person name="Logrieco A.F."/>
            <person name="MacCabe A."/>
            <person name="Maekelae M.R."/>
            <person name="Malavazi I."/>
            <person name="Melin P."/>
            <person name="Meyer V."/>
            <person name="Mielnichuk N."/>
            <person name="Miskei M."/>
            <person name="Molnar A.P."/>
            <person name="Mule G."/>
            <person name="Ngan C.Y."/>
            <person name="Orejas M."/>
            <person name="Orosz E."/>
            <person name="Ouedraogo J.P."/>
            <person name="Overkamp K.M."/>
            <person name="Park H.-S."/>
            <person name="Perrone G."/>
            <person name="Piumi F."/>
            <person name="Punt P.J."/>
            <person name="Ram A.F."/>
            <person name="Ramon A."/>
            <person name="Rauscher S."/>
            <person name="Record E."/>
            <person name="Riano-Pachon D.M."/>
            <person name="Robert V."/>
            <person name="Roehrig J."/>
            <person name="Ruller R."/>
            <person name="Salamov A."/>
            <person name="Salih N.S."/>
            <person name="Samson R.A."/>
            <person name="Sandor E."/>
            <person name="Sanguinetti M."/>
            <person name="Schuetze T."/>
            <person name="Sepcic K."/>
            <person name="Shelest E."/>
            <person name="Sherlock G."/>
            <person name="Sophianopoulou V."/>
            <person name="Squina F.M."/>
            <person name="Sun H."/>
            <person name="Susca A."/>
            <person name="Todd R.B."/>
            <person name="Tsang A."/>
            <person name="Unkles S.E."/>
            <person name="van de Wiele N."/>
            <person name="van Rossen-Uffink D."/>
            <person name="Oliveira J.V."/>
            <person name="Vesth T.C."/>
            <person name="Visser J."/>
            <person name="Yu J.-H."/>
            <person name="Zhou M."/>
            <person name="Andersen M.R."/>
            <person name="Archer D.B."/>
            <person name="Baker S.E."/>
            <person name="Benoit I."/>
            <person name="Brakhage A.A."/>
            <person name="Braus G.H."/>
            <person name="Fischer R."/>
            <person name="Frisvad J.C."/>
            <person name="Goldman G.H."/>
            <person name="Houbraken J."/>
            <person name="Oakley B."/>
            <person name="Pocsi I."/>
            <person name="Scazzocchio C."/>
            <person name="Seiboth B."/>
            <person name="vanKuyk P.A."/>
            <person name="Wortman J."/>
            <person name="Dyer P.S."/>
            <person name="Grigoriev I.V."/>
        </authorList>
    </citation>
    <scope>NUCLEOTIDE SEQUENCE [LARGE SCALE GENOMIC DNA]</scope>
    <source>
        <strain evidence="5">CBS 516.65</strain>
    </source>
</reference>
<keyword evidence="1" id="KW-0863">Zinc-finger</keyword>
<keyword evidence="1" id="KW-0862">Zinc</keyword>
<dbReference type="AlphaFoldDB" id="A0A1L9V9C3"/>
<keyword evidence="1" id="KW-0472">Membrane</keyword>
<evidence type="ECO:0000313" key="4">
    <source>
        <dbReference type="EMBL" id="OJJ80442.1"/>
    </source>
</evidence>
<gene>
    <name evidence="4" type="ORF">ASPGLDRAFT_134879</name>
</gene>
<proteinExistence type="inferred from homology"/>
<feature type="transmembrane region" description="Helical" evidence="1">
    <location>
        <begin position="49"/>
        <end position="69"/>
    </location>
</feature>
<dbReference type="GeneID" id="34457589"/>
<dbReference type="RefSeq" id="XP_022397140.1">
    <property type="nucleotide sequence ID" value="XM_022541328.1"/>
</dbReference>
<sequence>MVSLWPWKGEDNSPAHFEKTLAALSTKINDTTARLDTHRQNARRFKALWTLYTTFAYLFYSIILALVLGWQNWGIVEYSAVSGGPVLIYVVRTLASRFFDYRISKTQQHLDDLNKQRDVTIEKLKAATKYNSTQQLLEKYGGESPKPSPSKGDDEKRKLLEAQRKPSTAQQQQQQQQQQQPPVARTGLAPPPTANIRRPVTPVQSPPNPSPPSPYGAQNQPQPFPQTPPQPPLPRQPVDEPGFAPNAFPRSSQYIEQSHWYDRLLDVLLGEDETQPKNRVALICRACRLVNGQAPPGVRTLEELGRWRCGGCGTWNGEESEATKVLANIRNSQFSAGESTWEPVAKTDADNHSPVGDATEAVMVAANDSSPETPAGPVEEEDEEPQSTRVTRSRAKGGNRKG</sequence>
<feature type="compositionally biased region" description="Basic residues" evidence="2">
    <location>
        <begin position="391"/>
        <end position="402"/>
    </location>
</feature>